<protein>
    <recommendedName>
        <fullName evidence="10">UDP-2,3-diacylglucosamine hydrolase</fullName>
        <ecNumber evidence="10">3.6.1.54</ecNumber>
    </recommendedName>
    <alternativeName>
        <fullName evidence="10">UDP-2,3-diacylglucosamine diphosphatase</fullName>
    </alternativeName>
</protein>
<keyword evidence="6 10" id="KW-0378">Hydrolase</keyword>
<evidence type="ECO:0000313" key="13">
    <source>
        <dbReference type="Proteomes" id="UP000294289"/>
    </source>
</evidence>
<evidence type="ECO:0000256" key="2">
    <source>
        <dbReference type="ARBA" id="ARBA00022516"/>
    </source>
</evidence>
<feature type="binding site" evidence="10">
    <location>
        <position position="195"/>
    </location>
    <ligand>
        <name>Mn(2+)</name>
        <dbReference type="ChEBI" id="CHEBI:29035"/>
        <label>1</label>
    </ligand>
</feature>
<dbReference type="InterPro" id="IPR029052">
    <property type="entry name" value="Metallo-depent_PP-like"/>
</dbReference>
<reference evidence="12 13" key="1">
    <citation type="submission" date="2019-02" db="EMBL/GenBank/DDBJ databases">
        <authorList>
            <person name="Manzano-Marin A."/>
            <person name="Manzano-Marin A."/>
        </authorList>
    </citation>
    <scope>NUCLEOTIDE SEQUENCE [LARGE SCALE GENOMIC DNA]</scope>
    <source>
        <strain evidence="12 13">ErCipiceae</strain>
    </source>
</reference>
<evidence type="ECO:0000256" key="5">
    <source>
        <dbReference type="ARBA" id="ARBA00022723"/>
    </source>
</evidence>
<keyword evidence="5 10" id="KW-0479">Metal-binding</keyword>
<evidence type="ECO:0000259" key="11">
    <source>
        <dbReference type="Pfam" id="PF00149"/>
    </source>
</evidence>
<dbReference type="GO" id="GO:0009245">
    <property type="term" value="P:lipid A biosynthetic process"/>
    <property type="evidence" value="ECO:0007669"/>
    <property type="project" value="UniProtKB-UniRule"/>
</dbReference>
<comment type="cofactor">
    <cofactor evidence="10">
        <name>Mn(2+)</name>
        <dbReference type="ChEBI" id="CHEBI:29035"/>
    </cofactor>
    <text evidence="10">Binds 2 Mn(2+) ions per subunit in a binuclear metal center.</text>
</comment>
<organism evidence="12 13">
    <name type="scientific">Candidatus Erwinia haradaeae</name>
    <dbReference type="NCBI Taxonomy" id="1922217"/>
    <lineage>
        <taxon>Bacteria</taxon>
        <taxon>Pseudomonadati</taxon>
        <taxon>Pseudomonadota</taxon>
        <taxon>Gammaproteobacteria</taxon>
        <taxon>Enterobacterales</taxon>
        <taxon>Erwiniaceae</taxon>
        <taxon>Erwinia</taxon>
    </lineage>
</organism>
<dbReference type="RefSeq" id="WP_157990999.1">
    <property type="nucleotide sequence ID" value="NZ_LR217737.1"/>
</dbReference>
<dbReference type="UniPathway" id="UPA00359">
    <property type="reaction ID" value="UER00480"/>
</dbReference>
<dbReference type="Gene3D" id="3.60.21.10">
    <property type="match status" value="1"/>
</dbReference>
<feature type="binding site" evidence="10">
    <location>
        <position position="193"/>
    </location>
    <ligand>
        <name>substrate</name>
    </ligand>
</feature>
<gene>
    <name evidence="10 12" type="primary">lpxH</name>
    <name evidence="12" type="ORF">ERCIPICE3303_334</name>
</gene>
<sequence length="238" mass="27280">MSNTLFIADLHLCNEKPEITAGFLNFLYYEAKHADALYILGDLFEVWIGDDDPNPLHAQISHALRQLTIPCNFIHGNRDLLLGKYFANSAGVNLIPEEKVLELYGQRILIMHGDTLCTRDIFYLYYRKIMKQRWIQNLFLSLPMCTRQSIALKIRTISTKTNAHKDLEILDVNPQRVIDLMSNYDTRVLIHGHTHQPAVHEFTINGSSFQRLVLGDWGKNGSVITVSTNEIQLISFPL</sequence>
<keyword evidence="3 10" id="KW-0997">Cell inner membrane</keyword>
<evidence type="ECO:0000256" key="4">
    <source>
        <dbReference type="ARBA" id="ARBA00022556"/>
    </source>
</evidence>
<dbReference type="NCBIfam" id="TIGR01854">
    <property type="entry name" value="lipid_A_lpxH"/>
    <property type="match status" value="1"/>
</dbReference>
<feature type="binding site" evidence="10">
    <location>
        <position position="158"/>
    </location>
    <ligand>
        <name>substrate</name>
    </ligand>
</feature>
<proteinExistence type="inferred from homology"/>
<dbReference type="AlphaFoldDB" id="A0A803FTL6"/>
<dbReference type="EMBL" id="LR217737">
    <property type="protein sequence ID" value="VFP88084.1"/>
    <property type="molecule type" value="Genomic_DNA"/>
</dbReference>
<evidence type="ECO:0000256" key="1">
    <source>
        <dbReference type="ARBA" id="ARBA00022475"/>
    </source>
</evidence>
<keyword evidence="9 10" id="KW-0464">Manganese</keyword>
<feature type="binding site" evidence="10">
    <location>
        <position position="112"/>
    </location>
    <ligand>
        <name>Mn(2+)</name>
        <dbReference type="ChEBI" id="CHEBI:29035"/>
        <label>2</label>
    </ligand>
</feature>
<feature type="binding site" evidence="10">
    <location>
        <position position="11"/>
    </location>
    <ligand>
        <name>Mn(2+)</name>
        <dbReference type="ChEBI" id="CHEBI:29035"/>
        <label>1</label>
    </ligand>
</feature>
<comment type="function">
    <text evidence="10">Hydrolyzes the pyrophosphate bond of UDP-2,3-diacylglucosamine to yield 2,3-diacylglucosamine 1-phosphate (lipid X) and UMP by catalyzing the attack of water at the alpha-P atom. Involved in the biosynthesis of lipid A, a phosphorylated glycolipid that anchors the lipopolysaccharide to the outer membrane of the cell.</text>
</comment>
<feature type="binding site" evidence="10">
    <location>
        <position position="42"/>
    </location>
    <ligand>
        <name>Mn(2+)</name>
        <dbReference type="ChEBI" id="CHEBI:29035"/>
        <label>1</label>
    </ligand>
</feature>
<dbReference type="InterPro" id="IPR010138">
    <property type="entry name" value="UDP-diacylglucosamine_Hdrlase"/>
</dbReference>
<comment type="subcellular location">
    <subcellularLocation>
        <location evidence="10">Cell inner membrane</location>
        <topology evidence="10">Peripheral membrane protein</topology>
        <orientation evidence="10">Cytoplasmic side</orientation>
    </subcellularLocation>
</comment>
<name>A0A803FTL6_9GAMM</name>
<keyword evidence="8 10" id="KW-0472">Membrane</keyword>
<dbReference type="PANTHER" id="PTHR34990:SF1">
    <property type="entry name" value="UDP-2,3-DIACYLGLUCOSAMINE HYDROLASE"/>
    <property type="match status" value="1"/>
</dbReference>
<feature type="binding site" evidence="10">
    <location>
        <position position="9"/>
    </location>
    <ligand>
        <name>Mn(2+)</name>
        <dbReference type="ChEBI" id="CHEBI:29035"/>
        <label>1</label>
    </ligand>
</feature>
<feature type="binding site" evidence="10">
    <location>
        <position position="165"/>
    </location>
    <ligand>
        <name>substrate</name>
    </ligand>
</feature>
<dbReference type="EC" id="3.6.1.54" evidence="10"/>
<feature type="binding site" evidence="10">
    <location>
        <position position="120"/>
    </location>
    <ligand>
        <name>substrate</name>
    </ligand>
</feature>
<keyword evidence="4 10" id="KW-0441">Lipid A biosynthesis</keyword>
<keyword evidence="1 10" id="KW-1003">Cell membrane</keyword>
<evidence type="ECO:0000256" key="8">
    <source>
        <dbReference type="ARBA" id="ARBA00023136"/>
    </source>
</evidence>
<feature type="binding site" evidence="10">
    <location>
        <position position="42"/>
    </location>
    <ligand>
        <name>Mn(2+)</name>
        <dbReference type="ChEBI" id="CHEBI:29035"/>
        <label>2</label>
    </ligand>
</feature>
<comment type="pathway">
    <text evidence="10">Glycolipid biosynthesis; lipid IV(A) biosynthesis; lipid IV(A) from (3R)-3-hydroxytetradecanoyl-[acyl-carrier-protein] and UDP-N-acetyl-alpha-D-glucosamine: step 4/6.</text>
</comment>
<dbReference type="Pfam" id="PF00149">
    <property type="entry name" value="Metallophos"/>
    <property type="match status" value="1"/>
</dbReference>
<keyword evidence="2 10" id="KW-0444">Lipid biosynthesis</keyword>
<dbReference type="PANTHER" id="PTHR34990">
    <property type="entry name" value="UDP-2,3-DIACYLGLUCOSAMINE HYDROLASE-RELATED"/>
    <property type="match status" value="1"/>
</dbReference>
<feature type="binding site" evidence="10">
    <location>
        <position position="77"/>
    </location>
    <ligand>
        <name>Mn(2+)</name>
        <dbReference type="ChEBI" id="CHEBI:29035"/>
        <label>2</label>
    </ligand>
</feature>
<dbReference type="GO" id="GO:0005737">
    <property type="term" value="C:cytoplasm"/>
    <property type="evidence" value="ECO:0007669"/>
    <property type="project" value="InterPro"/>
</dbReference>
<comment type="similarity">
    <text evidence="10">Belongs to the LpxH family.</text>
</comment>
<evidence type="ECO:0000256" key="3">
    <source>
        <dbReference type="ARBA" id="ARBA00022519"/>
    </source>
</evidence>
<evidence type="ECO:0000256" key="6">
    <source>
        <dbReference type="ARBA" id="ARBA00022801"/>
    </source>
</evidence>
<dbReference type="CDD" id="cd07398">
    <property type="entry name" value="MPP_YbbF-LpxH"/>
    <property type="match status" value="1"/>
</dbReference>
<dbReference type="HAMAP" id="MF_00575">
    <property type="entry name" value="LpxH"/>
    <property type="match status" value="1"/>
</dbReference>
<evidence type="ECO:0000313" key="12">
    <source>
        <dbReference type="EMBL" id="VFP88084.1"/>
    </source>
</evidence>
<evidence type="ECO:0000256" key="7">
    <source>
        <dbReference type="ARBA" id="ARBA00023098"/>
    </source>
</evidence>
<evidence type="ECO:0000256" key="10">
    <source>
        <dbReference type="HAMAP-Rule" id="MF_00575"/>
    </source>
</evidence>
<dbReference type="GO" id="GO:0008758">
    <property type="term" value="F:UDP-2,3-diacylglucosamine hydrolase activity"/>
    <property type="evidence" value="ECO:0007669"/>
    <property type="project" value="UniProtKB-UniRule"/>
</dbReference>
<dbReference type="NCBIfam" id="NF003743">
    <property type="entry name" value="PRK05340.1"/>
    <property type="match status" value="1"/>
</dbReference>
<feature type="binding site" evidence="10">
    <location>
        <begin position="77"/>
        <end position="78"/>
    </location>
    <ligand>
        <name>substrate</name>
    </ligand>
</feature>
<dbReference type="GO" id="GO:0030145">
    <property type="term" value="F:manganese ion binding"/>
    <property type="evidence" value="ECO:0007669"/>
    <property type="project" value="UniProtKB-UniRule"/>
</dbReference>
<feature type="domain" description="Calcineurin-like phosphoesterase" evidence="11">
    <location>
        <begin position="4"/>
        <end position="197"/>
    </location>
</feature>
<feature type="binding site" evidence="10">
    <location>
        <position position="162"/>
    </location>
    <ligand>
        <name>substrate</name>
    </ligand>
</feature>
<keyword evidence="7 10" id="KW-0443">Lipid metabolism</keyword>
<dbReference type="GO" id="GO:0019897">
    <property type="term" value="C:extrinsic component of plasma membrane"/>
    <property type="evidence" value="ECO:0007669"/>
    <property type="project" value="UniProtKB-UniRule"/>
</dbReference>
<dbReference type="Proteomes" id="UP000294289">
    <property type="component" value="Chromosome"/>
</dbReference>
<dbReference type="SUPFAM" id="SSF56300">
    <property type="entry name" value="Metallo-dependent phosphatases"/>
    <property type="match status" value="1"/>
</dbReference>
<comment type="catalytic activity">
    <reaction evidence="10">
        <text>UDP-2-N,3-O-bis[(3R)-3-hydroxytetradecanoyl]-alpha-D-glucosamine + H2O = 2-N,3-O-bis[(3R)-3-hydroxytetradecanoyl]-alpha-D-glucosaminyl 1-phosphate + UMP + 2 H(+)</text>
        <dbReference type="Rhea" id="RHEA:25213"/>
        <dbReference type="ChEBI" id="CHEBI:15377"/>
        <dbReference type="ChEBI" id="CHEBI:15378"/>
        <dbReference type="ChEBI" id="CHEBI:57865"/>
        <dbReference type="ChEBI" id="CHEBI:57957"/>
        <dbReference type="ChEBI" id="CHEBI:78847"/>
        <dbReference type="EC" id="3.6.1.54"/>
    </reaction>
</comment>
<accession>A0A803FTL6</accession>
<evidence type="ECO:0000256" key="9">
    <source>
        <dbReference type="ARBA" id="ARBA00023211"/>
    </source>
</evidence>
<dbReference type="InterPro" id="IPR004843">
    <property type="entry name" value="Calcineurin-like_PHP"/>
</dbReference>
<feature type="binding site" evidence="10">
    <location>
        <position position="193"/>
    </location>
    <ligand>
        <name>Mn(2+)</name>
        <dbReference type="ChEBI" id="CHEBI:29035"/>
        <label>2</label>
    </ligand>
</feature>
<dbReference type="InterPro" id="IPR043461">
    <property type="entry name" value="LpxH-like"/>
</dbReference>
<dbReference type="OrthoDB" id="9783283at2"/>